<name>A0A1I0I7H0_9ACTN</name>
<evidence type="ECO:0000313" key="4">
    <source>
        <dbReference type="EMBL" id="SET92588.1"/>
    </source>
</evidence>
<dbReference type="GO" id="GO:0016810">
    <property type="term" value="F:hydrolase activity, acting on carbon-nitrogen (but not peptide) bonds"/>
    <property type="evidence" value="ECO:0007669"/>
    <property type="project" value="InterPro"/>
</dbReference>
<evidence type="ECO:0000313" key="5">
    <source>
        <dbReference type="Proteomes" id="UP000198507"/>
    </source>
</evidence>
<keyword evidence="5" id="KW-1185">Reference proteome</keyword>
<dbReference type="AlphaFoldDB" id="A0A1I0I7H0"/>
<dbReference type="Gene3D" id="3.20.20.370">
    <property type="entry name" value="Glycoside hydrolase/deacetylase"/>
    <property type="match status" value="1"/>
</dbReference>
<keyword evidence="2" id="KW-0732">Signal</keyword>
<protein>
    <submittedName>
        <fullName evidence="4">Polysaccharide deacetylase</fullName>
    </submittedName>
</protein>
<dbReference type="GO" id="GO:0005576">
    <property type="term" value="C:extracellular region"/>
    <property type="evidence" value="ECO:0007669"/>
    <property type="project" value="UniProtKB-SubCell"/>
</dbReference>
<dbReference type="GO" id="GO:0005975">
    <property type="term" value="P:carbohydrate metabolic process"/>
    <property type="evidence" value="ECO:0007669"/>
    <property type="project" value="InterPro"/>
</dbReference>
<dbReference type="InterPro" id="IPR002509">
    <property type="entry name" value="NODB_dom"/>
</dbReference>
<dbReference type="Proteomes" id="UP000198507">
    <property type="component" value="Unassembled WGS sequence"/>
</dbReference>
<proteinExistence type="predicted"/>
<dbReference type="Pfam" id="PF01522">
    <property type="entry name" value="Polysacc_deac_1"/>
    <property type="match status" value="1"/>
</dbReference>
<dbReference type="InterPro" id="IPR051398">
    <property type="entry name" value="Polysacch_Deacetylase"/>
</dbReference>
<dbReference type="PANTHER" id="PTHR34216">
    <property type="match status" value="1"/>
</dbReference>
<dbReference type="CDD" id="cd10970">
    <property type="entry name" value="CE4_DAC_u1_6s"/>
    <property type="match status" value="1"/>
</dbReference>
<dbReference type="EMBL" id="FOIE01000010">
    <property type="protein sequence ID" value="SET92588.1"/>
    <property type="molecule type" value="Genomic_DNA"/>
</dbReference>
<feature type="domain" description="NodB homology" evidence="3">
    <location>
        <begin position="359"/>
        <end position="563"/>
    </location>
</feature>
<dbReference type="SUPFAM" id="SSF88713">
    <property type="entry name" value="Glycoside hydrolase/deacetylase"/>
    <property type="match status" value="1"/>
</dbReference>
<reference evidence="5" key="1">
    <citation type="submission" date="2016-10" db="EMBL/GenBank/DDBJ databases">
        <authorList>
            <person name="Varghese N."/>
            <person name="Submissions S."/>
        </authorList>
    </citation>
    <scope>NUCLEOTIDE SEQUENCE [LARGE SCALE GENOMIC DNA]</scope>
    <source>
        <strain evidence="5">DSM 44209</strain>
    </source>
</reference>
<organism evidence="4 5">
    <name type="scientific">Geodermatophilus poikilotrophus</name>
    <dbReference type="NCBI Taxonomy" id="1333667"/>
    <lineage>
        <taxon>Bacteria</taxon>
        <taxon>Bacillati</taxon>
        <taxon>Actinomycetota</taxon>
        <taxon>Actinomycetes</taxon>
        <taxon>Geodermatophilales</taxon>
        <taxon>Geodermatophilaceae</taxon>
        <taxon>Geodermatophilus</taxon>
    </lineage>
</organism>
<dbReference type="Gene3D" id="2.60.120.260">
    <property type="entry name" value="Galactose-binding domain-like"/>
    <property type="match status" value="2"/>
</dbReference>
<accession>A0A1I0I7H0</accession>
<dbReference type="InterPro" id="IPR011330">
    <property type="entry name" value="Glyco_hydro/deAcase_b/a-brl"/>
</dbReference>
<evidence type="ECO:0000259" key="3">
    <source>
        <dbReference type="PROSITE" id="PS51677"/>
    </source>
</evidence>
<dbReference type="PANTHER" id="PTHR34216:SF3">
    <property type="entry name" value="POLY-BETA-1,6-N-ACETYL-D-GLUCOSAMINE N-DEACETYLASE"/>
    <property type="match status" value="1"/>
</dbReference>
<comment type="subcellular location">
    <subcellularLocation>
        <location evidence="1">Secreted</location>
    </subcellularLocation>
</comment>
<dbReference type="PROSITE" id="PS51677">
    <property type="entry name" value="NODB"/>
    <property type="match status" value="1"/>
</dbReference>
<gene>
    <name evidence="4" type="ORF">SAMN04488546_4273</name>
</gene>
<evidence type="ECO:0000256" key="2">
    <source>
        <dbReference type="ARBA" id="ARBA00022729"/>
    </source>
</evidence>
<sequence>MRLSRLAQHPLVVVPLVAVLVTVGWQRYTDGRDDVAQAAPGANLLPAVSADGSATPGGWRVDHSLDADVSLGTAPGHVTERALRVDVPRYRSGDVTLTSPRVAVSADRTYLFKAFVSGGDPGFTLLARYSTRDGADRLVSVREYPEERLPWSTVSAAFRPDADVVAVQYVLRIASTGTLDVDGAYLVPAHDVHVDPAVPPGPNLLPNPELTASGEAVPDQWSPYREGATAAEFAVREDDRGRFLETRVTDRRTGEAKWEHAPIPVRPDQYLRFTATYRSDRPVDVRAEFLAADGRYEFADLATLPPAGEWTEVTQHLQVPTGATSGVVTLVSRAEGTAAVRGQVLTDVSRPGAPRWSRPLVSVTFDDGWESSYTHGVRLLEERGFPGTFYVNPAVIETPDFMTAAQLQALDRQGHEVALHGYEHFDLTTLSAERLDEQLWRGQEALAAAGLPTEHLAVPHGRTDAQVEWYARQHLQTLRTTETGVNTRQNLEPYRLRTFYVDQDTKPEHVAWLLEETKRTNGWLILIYHKINPMAEGGDARVVFNEAFSTQLDLVRDSGITVVPVAEAFAEVSTS</sequence>
<evidence type="ECO:0000256" key="1">
    <source>
        <dbReference type="ARBA" id="ARBA00004613"/>
    </source>
</evidence>